<dbReference type="GO" id="GO:0004842">
    <property type="term" value="F:ubiquitin-protein transferase activity"/>
    <property type="evidence" value="ECO:0007669"/>
    <property type="project" value="InterPro"/>
</dbReference>
<reference evidence="11" key="1">
    <citation type="submission" date="2025-08" db="UniProtKB">
        <authorList>
            <consortium name="RefSeq"/>
        </authorList>
    </citation>
    <scope>IDENTIFICATION</scope>
</reference>
<gene>
    <name evidence="11" type="primary">LOC100902222</name>
</gene>
<keyword evidence="8" id="KW-1133">Transmembrane helix</keyword>
<dbReference type="PANTHER" id="PTHR11685">
    <property type="entry name" value="RBR FAMILY RING FINGER AND IBR DOMAIN-CONTAINING"/>
    <property type="match status" value="1"/>
</dbReference>
<dbReference type="InterPro" id="IPR031127">
    <property type="entry name" value="E3_UB_ligase_RBR"/>
</dbReference>
<dbReference type="SUPFAM" id="SSF57850">
    <property type="entry name" value="RING/U-box"/>
    <property type="match status" value="3"/>
</dbReference>
<evidence type="ECO:0000256" key="8">
    <source>
        <dbReference type="SAM" id="Phobius"/>
    </source>
</evidence>
<dbReference type="InterPro" id="IPR047552">
    <property type="entry name" value="Rcat_RBR_RNF217"/>
</dbReference>
<keyword evidence="2" id="KW-0479">Metal-binding</keyword>
<accession>A0AAJ6QW57</accession>
<evidence type="ECO:0000256" key="4">
    <source>
        <dbReference type="ARBA" id="ARBA00022771"/>
    </source>
</evidence>
<feature type="region of interest" description="Disordered" evidence="7">
    <location>
        <begin position="318"/>
        <end position="346"/>
    </location>
</feature>
<keyword evidence="1" id="KW-0808">Transferase</keyword>
<dbReference type="KEGG" id="goe:100902222"/>
<evidence type="ECO:0000256" key="3">
    <source>
        <dbReference type="ARBA" id="ARBA00022737"/>
    </source>
</evidence>
<keyword evidence="4" id="KW-0863">Zinc-finger</keyword>
<organism evidence="10 11">
    <name type="scientific">Galendromus occidentalis</name>
    <name type="common">western predatory mite</name>
    <dbReference type="NCBI Taxonomy" id="34638"/>
    <lineage>
        <taxon>Eukaryota</taxon>
        <taxon>Metazoa</taxon>
        <taxon>Ecdysozoa</taxon>
        <taxon>Arthropoda</taxon>
        <taxon>Chelicerata</taxon>
        <taxon>Arachnida</taxon>
        <taxon>Acari</taxon>
        <taxon>Parasitiformes</taxon>
        <taxon>Mesostigmata</taxon>
        <taxon>Gamasina</taxon>
        <taxon>Phytoseioidea</taxon>
        <taxon>Phytoseiidae</taxon>
        <taxon>Typhlodrominae</taxon>
        <taxon>Galendromus</taxon>
    </lineage>
</organism>
<keyword evidence="5" id="KW-0833">Ubl conjugation pathway</keyword>
<proteinExistence type="predicted"/>
<dbReference type="CDD" id="cd20350">
    <property type="entry name" value="Rcat_RBR_RNF217"/>
    <property type="match status" value="1"/>
</dbReference>
<keyword evidence="10" id="KW-1185">Reference proteome</keyword>
<feature type="domain" description="RING-type" evidence="9">
    <location>
        <begin position="55"/>
        <end position="257"/>
    </location>
</feature>
<dbReference type="InterPro" id="IPR044066">
    <property type="entry name" value="TRIAD_supradom"/>
</dbReference>
<evidence type="ECO:0000256" key="5">
    <source>
        <dbReference type="ARBA" id="ARBA00022786"/>
    </source>
</evidence>
<feature type="compositionally biased region" description="Basic and acidic residues" evidence="7">
    <location>
        <begin position="329"/>
        <end position="339"/>
    </location>
</feature>
<dbReference type="Pfam" id="PF22191">
    <property type="entry name" value="IBR_1"/>
    <property type="match status" value="1"/>
</dbReference>
<evidence type="ECO:0000256" key="1">
    <source>
        <dbReference type="ARBA" id="ARBA00022679"/>
    </source>
</evidence>
<dbReference type="GO" id="GO:0008270">
    <property type="term" value="F:zinc ion binding"/>
    <property type="evidence" value="ECO:0007669"/>
    <property type="project" value="UniProtKB-KW"/>
</dbReference>
<keyword evidence="8" id="KW-0472">Membrane</keyword>
<feature type="compositionally biased region" description="Low complexity" evidence="7">
    <location>
        <begin position="319"/>
        <end position="328"/>
    </location>
</feature>
<dbReference type="AlphaFoldDB" id="A0AAJ6QW57"/>
<evidence type="ECO:0000313" key="10">
    <source>
        <dbReference type="Proteomes" id="UP000694867"/>
    </source>
</evidence>
<dbReference type="Gene3D" id="1.20.120.1750">
    <property type="match status" value="1"/>
</dbReference>
<evidence type="ECO:0000256" key="6">
    <source>
        <dbReference type="ARBA" id="ARBA00022833"/>
    </source>
</evidence>
<evidence type="ECO:0000256" key="2">
    <source>
        <dbReference type="ARBA" id="ARBA00022723"/>
    </source>
</evidence>
<protein>
    <submittedName>
        <fullName evidence="11">Probable E3 ubiquitin-protein ligase RNF217</fullName>
    </submittedName>
</protein>
<evidence type="ECO:0000313" key="11">
    <source>
        <dbReference type="RefSeq" id="XP_003745804.2"/>
    </source>
</evidence>
<dbReference type="GO" id="GO:0016567">
    <property type="term" value="P:protein ubiquitination"/>
    <property type="evidence" value="ECO:0007669"/>
    <property type="project" value="InterPro"/>
</dbReference>
<feature type="transmembrane region" description="Helical" evidence="8">
    <location>
        <begin position="273"/>
        <end position="299"/>
    </location>
</feature>
<keyword evidence="3" id="KW-0677">Repeat</keyword>
<dbReference type="GeneID" id="100902222"/>
<name>A0AAJ6QW57_9ACAR</name>
<dbReference type="PROSITE" id="PS51873">
    <property type="entry name" value="TRIAD"/>
    <property type="match status" value="1"/>
</dbReference>
<keyword evidence="8" id="KW-0812">Transmembrane</keyword>
<sequence>MTAGATIEALGPLRLSANKSHADAEQILEVVVEELGGEHTGVSCTVDLPPAVTKNSSPCEICFSGEDKSKRRECCGVFVCTLCFAEYLERKVTRCVARIECPNCDKFVSDRLVLQILEESGRTQVRDEFARQIRGDKRCPRCATIVVQYDGGKCPHCFLVWCFRCDANHEGVSCDLYSSSHLSQLKSWAKSISEGQWNAQKCPRCKIYIQRASGCDHMNCAHCRTHFCYRCGGQLRHMKFFGDHYSKLSVFGCKYRYKPNKPFQRKLIRSAVFLGRLIAIPLAGIGALCGLTVVALLALPMYAGYHVHKHFMSCFGRRSPSSSSSQESKAPEGKVKAEKANNSPDP</sequence>
<dbReference type="RefSeq" id="XP_003745804.2">
    <property type="nucleotide sequence ID" value="XM_003745756.2"/>
</dbReference>
<dbReference type="Proteomes" id="UP000694867">
    <property type="component" value="Unplaced"/>
</dbReference>
<keyword evidence="6" id="KW-0862">Zinc</keyword>
<evidence type="ECO:0000259" key="9">
    <source>
        <dbReference type="PROSITE" id="PS51873"/>
    </source>
</evidence>
<evidence type="ECO:0000256" key="7">
    <source>
        <dbReference type="SAM" id="MobiDB-lite"/>
    </source>
</evidence>